<organism evidence="9 10">
    <name type="scientific">Halomarina ordinaria</name>
    <dbReference type="NCBI Taxonomy" id="3033939"/>
    <lineage>
        <taxon>Archaea</taxon>
        <taxon>Methanobacteriati</taxon>
        <taxon>Methanobacteriota</taxon>
        <taxon>Stenosarchaea group</taxon>
        <taxon>Halobacteria</taxon>
        <taxon>Halobacteriales</taxon>
        <taxon>Natronomonadaceae</taxon>
        <taxon>Halomarina</taxon>
    </lineage>
</organism>
<dbReference type="InterPro" id="IPR019546">
    <property type="entry name" value="TAT_signal_bac_arc"/>
</dbReference>
<evidence type="ECO:0000256" key="5">
    <source>
        <dbReference type="ARBA" id="ARBA00023136"/>
    </source>
</evidence>
<dbReference type="EMBL" id="JBHSXM010000001">
    <property type="protein sequence ID" value="MFC6835597.1"/>
    <property type="molecule type" value="Genomic_DNA"/>
</dbReference>
<evidence type="ECO:0000256" key="7">
    <source>
        <dbReference type="SAM" id="MobiDB-lite"/>
    </source>
</evidence>
<dbReference type="InterPro" id="IPR028082">
    <property type="entry name" value="Peripla_BP_I"/>
</dbReference>
<evidence type="ECO:0000256" key="6">
    <source>
        <dbReference type="ARBA" id="ARBA00023288"/>
    </source>
</evidence>
<dbReference type="PROSITE" id="PS51257">
    <property type="entry name" value="PROKAR_LIPOPROTEIN"/>
    <property type="match status" value="1"/>
</dbReference>
<dbReference type="InterPro" id="IPR003760">
    <property type="entry name" value="PnrA-like"/>
</dbReference>
<comment type="similarity">
    <text evidence="2">Belongs to the BMP lipoprotein family.</text>
</comment>
<evidence type="ECO:0000256" key="2">
    <source>
        <dbReference type="ARBA" id="ARBA00008610"/>
    </source>
</evidence>
<dbReference type="GO" id="GO:0005886">
    <property type="term" value="C:plasma membrane"/>
    <property type="evidence" value="ECO:0007669"/>
    <property type="project" value="UniProtKB-SubCell"/>
</dbReference>
<dbReference type="CDD" id="cd06354">
    <property type="entry name" value="PBP1_PrnA-like"/>
    <property type="match status" value="1"/>
</dbReference>
<dbReference type="PANTHER" id="PTHR34296">
    <property type="entry name" value="TRANSCRIPTIONAL ACTIVATOR PROTEIN MED"/>
    <property type="match status" value="1"/>
</dbReference>
<feature type="region of interest" description="Disordered" evidence="7">
    <location>
        <begin position="18"/>
        <end position="51"/>
    </location>
</feature>
<keyword evidence="4" id="KW-0732">Signal</keyword>
<accession>A0ABD5U4Y1</accession>
<evidence type="ECO:0000313" key="10">
    <source>
        <dbReference type="Proteomes" id="UP001596406"/>
    </source>
</evidence>
<feature type="domain" description="ABC transporter substrate-binding protein PnrA-like" evidence="8">
    <location>
        <begin position="59"/>
        <end position="367"/>
    </location>
</feature>
<evidence type="ECO:0000259" key="8">
    <source>
        <dbReference type="Pfam" id="PF02608"/>
    </source>
</evidence>
<gene>
    <name evidence="9" type="ORF">ACFQHK_03640</name>
</gene>
<reference evidence="9 10" key="1">
    <citation type="journal article" date="2019" name="Int. J. Syst. Evol. Microbiol.">
        <title>The Global Catalogue of Microorganisms (GCM) 10K type strain sequencing project: providing services to taxonomists for standard genome sequencing and annotation.</title>
        <authorList>
            <consortium name="The Broad Institute Genomics Platform"/>
            <consortium name="The Broad Institute Genome Sequencing Center for Infectious Disease"/>
            <person name="Wu L."/>
            <person name="Ma J."/>
        </authorList>
    </citation>
    <scope>NUCLEOTIDE SEQUENCE [LARGE SCALE GENOMIC DNA]</scope>
    <source>
        <strain evidence="9 10">PSRA2</strain>
    </source>
</reference>
<feature type="compositionally biased region" description="Gly residues" evidence="7">
    <location>
        <begin position="20"/>
        <end position="35"/>
    </location>
</feature>
<keyword evidence="5" id="KW-0472">Membrane</keyword>
<comment type="caution">
    <text evidence="9">The sequence shown here is derived from an EMBL/GenBank/DDBJ whole genome shotgun (WGS) entry which is preliminary data.</text>
</comment>
<dbReference type="SUPFAM" id="SSF53822">
    <property type="entry name" value="Periplasmic binding protein-like I"/>
    <property type="match status" value="1"/>
</dbReference>
<dbReference type="Proteomes" id="UP001596406">
    <property type="component" value="Unassembled WGS sequence"/>
</dbReference>
<dbReference type="AlphaFoldDB" id="A0ABD5U4Y1"/>
<dbReference type="Pfam" id="PF02608">
    <property type="entry name" value="Bmp"/>
    <property type="match status" value="1"/>
</dbReference>
<keyword evidence="10" id="KW-1185">Reference proteome</keyword>
<dbReference type="NCBIfam" id="TIGR01409">
    <property type="entry name" value="TAT_signal_seq"/>
    <property type="match status" value="1"/>
</dbReference>
<dbReference type="Gene3D" id="3.40.50.2300">
    <property type="match status" value="2"/>
</dbReference>
<keyword evidence="6" id="KW-0449">Lipoprotein</keyword>
<dbReference type="PANTHER" id="PTHR34296:SF2">
    <property type="entry name" value="ABC TRANSPORTER GUANOSINE-BINDING PROTEIN NUPN"/>
    <property type="match status" value="1"/>
</dbReference>
<evidence type="ECO:0000256" key="1">
    <source>
        <dbReference type="ARBA" id="ARBA00004193"/>
    </source>
</evidence>
<comment type="subcellular location">
    <subcellularLocation>
        <location evidence="1">Cell membrane</location>
        <topology evidence="1">Lipid-anchor</topology>
    </subcellularLocation>
</comment>
<sequence>MERRDFLKGAGIVGVTGLAGCTGGPTGDGNGGGGNDSNDSNDSNGSGGDGGEAAANIGMVYATGGLGDGSFNDQAQQGIQQAEEELGIEYAERQPDEESQFPTFQQELAQSGNYDLVCCIGFLQQSSLTDTAPQYAEQNFMIVDETVDADNVSSYVFREEQGSYLVGQMAGLLTTEEFSEGGGETVPDETTVGFVGGVEGELIGRFEAGFTAGAQAANEDVEVLTSYVGDFNDPSGGQEAALSMYDRGADIVYHAAGNTGTGVFGAAQEAGRYAIGVDRDQSVTQEDYADVILASMVKRVDTAVFDSVEAVVNDEFTGGETTALSLEEEGVAAVYGQELGDAIPGSIKDSVDETRQGIIDGEIEVPTDPDEL</sequence>
<keyword evidence="3" id="KW-1003">Cell membrane</keyword>
<evidence type="ECO:0000313" key="9">
    <source>
        <dbReference type="EMBL" id="MFC6835597.1"/>
    </source>
</evidence>
<protein>
    <submittedName>
        <fullName evidence="9">BMP family protein</fullName>
    </submittedName>
</protein>
<evidence type="ECO:0000256" key="4">
    <source>
        <dbReference type="ARBA" id="ARBA00022729"/>
    </source>
</evidence>
<dbReference type="InterPro" id="IPR050957">
    <property type="entry name" value="BMP_lipoprotein"/>
</dbReference>
<evidence type="ECO:0000256" key="3">
    <source>
        <dbReference type="ARBA" id="ARBA00022475"/>
    </source>
</evidence>
<name>A0ABD5U4Y1_9EURY</name>
<dbReference type="RefSeq" id="WP_304447294.1">
    <property type="nucleotide sequence ID" value="NZ_JARRAH010000001.1"/>
</dbReference>
<proteinExistence type="inferred from homology"/>